<dbReference type="AlphaFoldDB" id="A0A4D6Y5T1"/>
<evidence type="ECO:0000313" key="5">
    <source>
        <dbReference type="Proteomes" id="UP000298773"/>
    </source>
</evidence>
<gene>
    <name evidence="4" type="ORF">D9V69_02035</name>
</gene>
<reference evidence="4 5" key="1">
    <citation type="submission" date="2018-12" db="EMBL/GenBank/DDBJ databases">
        <authorList>
            <person name="Chong R.A."/>
        </authorList>
    </citation>
    <scope>NUCLEOTIDE SEQUENCE [LARGE SCALE GENOMIC DNA]</scope>
    <source>
        <strain evidence="4 5">Hta</strain>
    </source>
</reference>
<dbReference type="InterPro" id="IPR044925">
    <property type="entry name" value="His-Me_finger_sf"/>
</dbReference>
<proteinExistence type="inferred from homology"/>
<sequence length="216" mass="25921">MFKKHSRKNFYQTKLIAIKIHAKTPGSFYCGCKIIWKQKKGIPILSSCGYKIRKNYNRATRIEWEHVVPAWQFGHNKKCWKQGGRKKCMKDKMYTYIESDLHNIQPAIGEINGDRSNFMYSELNNSISKYGQCQVKIDFKKKLIEPPKRARGPIARTYFYMHQKYNIVLSKNQKRLFEIWDRTFPVTFWECKREQLIFSVQGNHNYYVYKKCFNSK</sequence>
<evidence type="ECO:0000256" key="1">
    <source>
        <dbReference type="ARBA" id="ARBA00006429"/>
    </source>
</evidence>
<name>A0A4D6Y5T1_9GAMM</name>
<dbReference type="GO" id="GO:0004518">
    <property type="term" value="F:nuclease activity"/>
    <property type="evidence" value="ECO:0007669"/>
    <property type="project" value="UniProtKB-KW"/>
</dbReference>
<evidence type="ECO:0000313" key="4">
    <source>
        <dbReference type="EMBL" id="QCI21698.1"/>
    </source>
</evidence>
<dbReference type="GO" id="GO:0016787">
    <property type="term" value="F:hydrolase activity"/>
    <property type="evidence" value="ECO:0007669"/>
    <property type="project" value="UniProtKB-KW"/>
</dbReference>
<evidence type="ECO:0000256" key="3">
    <source>
        <dbReference type="ARBA" id="ARBA00022801"/>
    </source>
</evidence>
<dbReference type="Pfam" id="PF04231">
    <property type="entry name" value="Endonuclease_1"/>
    <property type="match status" value="1"/>
</dbReference>
<protein>
    <submittedName>
        <fullName evidence="4">Deoxyribonuclease I</fullName>
    </submittedName>
</protein>
<dbReference type="PANTHER" id="PTHR33607:SF2">
    <property type="entry name" value="ENDONUCLEASE-1"/>
    <property type="match status" value="1"/>
</dbReference>
<dbReference type="RefSeq" id="WP_158356668.1">
    <property type="nucleotide sequence ID" value="NZ_CP034873.1"/>
</dbReference>
<evidence type="ECO:0000256" key="2">
    <source>
        <dbReference type="ARBA" id="ARBA00022722"/>
    </source>
</evidence>
<comment type="similarity">
    <text evidence="1">Belongs to the EndA/NucM nuclease family.</text>
</comment>
<dbReference type="Proteomes" id="UP000298773">
    <property type="component" value="Chromosome"/>
</dbReference>
<keyword evidence="3" id="KW-0378">Hydrolase</keyword>
<dbReference type="PANTHER" id="PTHR33607">
    <property type="entry name" value="ENDONUCLEASE-1"/>
    <property type="match status" value="1"/>
</dbReference>
<reference evidence="4 5" key="2">
    <citation type="submission" date="2019-05" db="EMBL/GenBank/DDBJ databases">
        <title>Genome evolution of the obligate endosymbiont Buchnera aphidicola.</title>
        <authorList>
            <person name="Moran N.A."/>
        </authorList>
    </citation>
    <scope>NUCLEOTIDE SEQUENCE [LARGE SCALE GENOMIC DNA]</scope>
    <source>
        <strain evidence="4 5">Hta</strain>
    </source>
</reference>
<keyword evidence="2" id="KW-0540">Nuclease</keyword>
<accession>A0A4D6Y5T1</accession>
<dbReference type="EMBL" id="CP034873">
    <property type="protein sequence ID" value="QCI21698.1"/>
    <property type="molecule type" value="Genomic_DNA"/>
</dbReference>
<dbReference type="InterPro" id="IPR007346">
    <property type="entry name" value="Endonuclease-I"/>
</dbReference>
<dbReference type="OrthoDB" id="9800417at2"/>
<dbReference type="SUPFAM" id="SSF54060">
    <property type="entry name" value="His-Me finger endonucleases"/>
    <property type="match status" value="1"/>
</dbReference>
<organism evidence="4 5">
    <name type="scientific">Buchnera aphidicola</name>
    <name type="common">Hyadaphis tataricae</name>
    <dbReference type="NCBI Taxonomy" id="1241859"/>
    <lineage>
        <taxon>Bacteria</taxon>
        <taxon>Pseudomonadati</taxon>
        <taxon>Pseudomonadota</taxon>
        <taxon>Gammaproteobacteria</taxon>
        <taxon>Enterobacterales</taxon>
        <taxon>Erwiniaceae</taxon>
        <taxon>Buchnera</taxon>
    </lineage>
</organism>